<evidence type="ECO:0000313" key="2">
    <source>
        <dbReference type="EMBL" id="GAI94858.1"/>
    </source>
</evidence>
<name>X1SPI4_9ZZZZ</name>
<feature type="compositionally biased region" description="Basic residues" evidence="1">
    <location>
        <begin position="1"/>
        <end position="10"/>
    </location>
</feature>
<gene>
    <name evidence="2" type="ORF">S12H4_29106</name>
</gene>
<dbReference type="AlphaFoldDB" id="X1SPI4"/>
<proteinExistence type="predicted"/>
<evidence type="ECO:0000256" key="1">
    <source>
        <dbReference type="SAM" id="MobiDB-lite"/>
    </source>
</evidence>
<sequence>MKQRLRKGERKAHGGASFIRKPPIHKPPKKRYLTLFVGNSGTAKKGDQK</sequence>
<organism evidence="2">
    <name type="scientific">marine sediment metagenome</name>
    <dbReference type="NCBI Taxonomy" id="412755"/>
    <lineage>
        <taxon>unclassified sequences</taxon>
        <taxon>metagenomes</taxon>
        <taxon>ecological metagenomes</taxon>
    </lineage>
</organism>
<reference evidence="2" key="1">
    <citation type="journal article" date="2014" name="Front. Microbiol.">
        <title>High frequency of phylogenetically diverse reductive dehalogenase-homologous genes in deep subseafloor sedimentary metagenomes.</title>
        <authorList>
            <person name="Kawai M."/>
            <person name="Futagami T."/>
            <person name="Toyoda A."/>
            <person name="Takaki Y."/>
            <person name="Nishi S."/>
            <person name="Hori S."/>
            <person name="Arai W."/>
            <person name="Tsubouchi T."/>
            <person name="Morono Y."/>
            <person name="Uchiyama I."/>
            <person name="Ito T."/>
            <person name="Fujiyama A."/>
            <person name="Inagaki F."/>
            <person name="Takami H."/>
        </authorList>
    </citation>
    <scope>NUCLEOTIDE SEQUENCE</scope>
    <source>
        <strain evidence="2">Expedition CK06-06</strain>
    </source>
</reference>
<protein>
    <submittedName>
        <fullName evidence="2">Uncharacterized protein</fullName>
    </submittedName>
</protein>
<feature type="region of interest" description="Disordered" evidence="1">
    <location>
        <begin position="1"/>
        <end position="28"/>
    </location>
</feature>
<comment type="caution">
    <text evidence="2">The sequence shown here is derived from an EMBL/GenBank/DDBJ whole genome shotgun (WGS) entry which is preliminary data.</text>
</comment>
<accession>X1SPI4</accession>
<dbReference type="EMBL" id="BARW01016764">
    <property type="protein sequence ID" value="GAI94858.1"/>
    <property type="molecule type" value="Genomic_DNA"/>
</dbReference>